<proteinExistence type="predicted"/>
<evidence type="ECO:0000313" key="1">
    <source>
        <dbReference type="EMBL" id="GFD55300.1"/>
    </source>
</evidence>
<gene>
    <name evidence="1" type="ORF">Tci_927269</name>
</gene>
<name>A0A699XA52_TANCI</name>
<dbReference type="AlphaFoldDB" id="A0A699XA52"/>
<sequence>GESHVQHHQAAPVGLLEHAVAVAKAAIGRRHGARAAGREIEGGQRMEAVLDLGPVGADVLDRRGAHRARDQRHVFQ</sequence>
<feature type="non-terminal residue" evidence="1">
    <location>
        <position position="76"/>
    </location>
</feature>
<protein>
    <submittedName>
        <fullName evidence="1">Uncharacterized protein</fullName>
    </submittedName>
</protein>
<accession>A0A699XA52</accession>
<reference evidence="1" key="1">
    <citation type="journal article" date="2019" name="Sci. Rep.">
        <title>Draft genome of Tanacetum cinerariifolium, the natural source of mosquito coil.</title>
        <authorList>
            <person name="Yamashiro T."/>
            <person name="Shiraishi A."/>
            <person name="Satake H."/>
            <person name="Nakayama K."/>
        </authorList>
    </citation>
    <scope>NUCLEOTIDE SEQUENCE</scope>
</reference>
<organism evidence="1">
    <name type="scientific">Tanacetum cinerariifolium</name>
    <name type="common">Dalmatian daisy</name>
    <name type="synonym">Chrysanthemum cinerariifolium</name>
    <dbReference type="NCBI Taxonomy" id="118510"/>
    <lineage>
        <taxon>Eukaryota</taxon>
        <taxon>Viridiplantae</taxon>
        <taxon>Streptophyta</taxon>
        <taxon>Embryophyta</taxon>
        <taxon>Tracheophyta</taxon>
        <taxon>Spermatophyta</taxon>
        <taxon>Magnoliopsida</taxon>
        <taxon>eudicotyledons</taxon>
        <taxon>Gunneridae</taxon>
        <taxon>Pentapetalae</taxon>
        <taxon>asterids</taxon>
        <taxon>campanulids</taxon>
        <taxon>Asterales</taxon>
        <taxon>Asteraceae</taxon>
        <taxon>Asteroideae</taxon>
        <taxon>Anthemideae</taxon>
        <taxon>Anthemidinae</taxon>
        <taxon>Tanacetum</taxon>
    </lineage>
</organism>
<comment type="caution">
    <text evidence="1">The sequence shown here is derived from an EMBL/GenBank/DDBJ whole genome shotgun (WGS) entry which is preliminary data.</text>
</comment>
<feature type="non-terminal residue" evidence="1">
    <location>
        <position position="1"/>
    </location>
</feature>
<dbReference type="EMBL" id="BKCJ011816350">
    <property type="protein sequence ID" value="GFD55300.1"/>
    <property type="molecule type" value="Genomic_DNA"/>
</dbReference>